<protein>
    <submittedName>
        <fullName evidence="1">Uncharacterized protein</fullName>
    </submittedName>
</protein>
<dbReference type="Proteomes" id="UP000887013">
    <property type="component" value="Unassembled WGS sequence"/>
</dbReference>
<proteinExistence type="predicted"/>
<dbReference type="EMBL" id="BMAW01044884">
    <property type="protein sequence ID" value="GFS46873.1"/>
    <property type="molecule type" value="Genomic_DNA"/>
</dbReference>
<evidence type="ECO:0000313" key="2">
    <source>
        <dbReference type="Proteomes" id="UP000887013"/>
    </source>
</evidence>
<name>A0A8X6KG82_NEPPI</name>
<gene>
    <name evidence="1" type="ORF">NPIL_280881</name>
</gene>
<evidence type="ECO:0000313" key="1">
    <source>
        <dbReference type="EMBL" id="GFS46873.1"/>
    </source>
</evidence>
<dbReference type="AlphaFoldDB" id="A0A8X6KG82"/>
<organism evidence="1 2">
    <name type="scientific">Nephila pilipes</name>
    <name type="common">Giant wood spider</name>
    <name type="synonym">Nephila maculata</name>
    <dbReference type="NCBI Taxonomy" id="299642"/>
    <lineage>
        <taxon>Eukaryota</taxon>
        <taxon>Metazoa</taxon>
        <taxon>Ecdysozoa</taxon>
        <taxon>Arthropoda</taxon>
        <taxon>Chelicerata</taxon>
        <taxon>Arachnida</taxon>
        <taxon>Araneae</taxon>
        <taxon>Araneomorphae</taxon>
        <taxon>Entelegynae</taxon>
        <taxon>Araneoidea</taxon>
        <taxon>Nephilidae</taxon>
        <taxon>Nephila</taxon>
    </lineage>
</organism>
<accession>A0A8X6KG82</accession>
<comment type="caution">
    <text evidence="1">The sequence shown here is derived from an EMBL/GenBank/DDBJ whole genome shotgun (WGS) entry which is preliminary data.</text>
</comment>
<reference evidence="1" key="1">
    <citation type="submission" date="2020-08" db="EMBL/GenBank/DDBJ databases">
        <title>Multicomponent nature underlies the extraordinary mechanical properties of spider dragline silk.</title>
        <authorList>
            <person name="Kono N."/>
            <person name="Nakamura H."/>
            <person name="Mori M."/>
            <person name="Yoshida Y."/>
            <person name="Ohtoshi R."/>
            <person name="Malay A.D."/>
            <person name="Moran D.A.P."/>
            <person name="Tomita M."/>
            <person name="Numata K."/>
            <person name="Arakawa K."/>
        </authorList>
    </citation>
    <scope>NUCLEOTIDE SEQUENCE</scope>
</reference>
<sequence>MRLFFPLLPAWSWLSLFECAEFAKESVFLYPFFSVSIDWIMWKTTTRCRSSPSVIAAGISWLTVLEFPVMDSVKPVRIVLHLGEREHRFVTLALHSLFLDAAKIITPRNLQPHFTN</sequence>
<keyword evidence="2" id="KW-1185">Reference proteome</keyword>